<dbReference type="GO" id="GO:0005886">
    <property type="term" value="C:plasma membrane"/>
    <property type="evidence" value="ECO:0007669"/>
    <property type="project" value="UniProtKB-SubCell"/>
</dbReference>
<feature type="transmembrane region" description="Helical" evidence="11">
    <location>
        <begin position="261"/>
        <end position="286"/>
    </location>
</feature>
<keyword evidence="6" id="KW-0375">Hydrogen ion transport</keyword>
<keyword evidence="4" id="KW-1003">Cell membrane</keyword>
<dbReference type="InterPro" id="IPR050616">
    <property type="entry name" value="CPA3_Na-H_Antiporter_A"/>
</dbReference>
<comment type="subcellular location">
    <subcellularLocation>
        <location evidence="1">Cell membrane</location>
        <topology evidence="1">Multi-pass membrane protein</topology>
    </subcellularLocation>
    <subcellularLocation>
        <location evidence="10">Membrane</location>
        <topology evidence="10">Multi-pass membrane protein</topology>
    </subcellularLocation>
</comment>
<feature type="transmembrane region" description="Helical" evidence="11">
    <location>
        <begin position="164"/>
        <end position="183"/>
    </location>
</feature>
<feature type="transmembrane region" description="Helical" evidence="11">
    <location>
        <begin position="981"/>
        <end position="1003"/>
    </location>
</feature>
<dbReference type="Pfam" id="PF20501">
    <property type="entry name" value="MbhE"/>
    <property type="match status" value="1"/>
</dbReference>
<dbReference type="GO" id="GO:0015297">
    <property type="term" value="F:antiporter activity"/>
    <property type="evidence" value="ECO:0007669"/>
    <property type="project" value="UniProtKB-KW"/>
</dbReference>
<feature type="transmembrane region" description="Helical" evidence="11">
    <location>
        <begin position="469"/>
        <end position="492"/>
    </location>
</feature>
<keyword evidence="2" id="KW-0813">Transport</keyword>
<dbReference type="eggNOG" id="COG1009">
    <property type="taxonomic scope" value="Bacteria"/>
</dbReference>
<feature type="transmembrane region" description="Helical" evidence="11">
    <location>
        <begin position="218"/>
        <end position="241"/>
    </location>
</feature>
<evidence type="ECO:0000259" key="12">
    <source>
        <dbReference type="Pfam" id="PF00361"/>
    </source>
</evidence>
<evidence type="ECO:0000259" key="16">
    <source>
        <dbReference type="Pfam" id="PF20501"/>
    </source>
</evidence>
<evidence type="ECO:0000313" key="17">
    <source>
        <dbReference type="EMBL" id="EIM24627.1"/>
    </source>
</evidence>
<dbReference type="InterPro" id="IPR001516">
    <property type="entry name" value="Proton_antipo_N"/>
</dbReference>
<dbReference type="PANTHER" id="PTHR43373">
    <property type="entry name" value="NA(+)/H(+) ANTIPORTER SUBUNIT"/>
    <property type="match status" value="1"/>
</dbReference>
<dbReference type="InterPro" id="IPR025383">
    <property type="entry name" value="MrpA_C/MbhD"/>
</dbReference>
<dbReference type="InterPro" id="IPR007182">
    <property type="entry name" value="MnhB"/>
</dbReference>
<evidence type="ECO:0000313" key="18">
    <source>
        <dbReference type="Proteomes" id="UP000003947"/>
    </source>
</evidence>
<evidence type="ECO:0000256" key="2">
    <source>
        <dbReference type="ARBA" id="ARBA00022448"/>
    </source>
</evidence>
<dbReference type="PANTHER" id="PTHR43373:SF1">
    <property type="entry name" value="NA(+)_H(+) ANTIPORTER SUBUNIT A"/>
    <property type="match status" value="1"/>
</dbReference>
<accession>I4YKY5</accession>
<feature type="transmembrane region" description="Helical" evidence="11">
    <location>
        <begin position="562"/>
        <end position="579"/>
    </location>
</feature>
<evidence type="ECO:0000256" key="11">
    <source>
        <dbReference type="SAM" id="Phobius"/>
    </source>
</evidence>
<evidence type="ECO:0000256" key="3">
    <source>
        <dbReference type="ARBA" id="ARBA00022449"/>
    </source>
</evidence>
<evidence type="ECO:0000256" key="9">
    <source>
        <dbReference type="ARBA" id="ARBA00023136"/>
    </source>
</evidence>
<feature type="domain" description="NADH:quinone oxidoreductase/Mrp antiporter transmembrane" evidence="12">
    <location>
        <begin position="182"/>
        <end position="460"/>
    </location>
</feature>
<feature type="transmembrane region" description="Helical" evidence="11">
    <location>
        <begin position="513"/>
        <end position="542"/>
    </location>
</feature>
<dbReference type="EMBL" id="JH660647">
    <property type="protein sequence ID" value="EIM24627.1"/>
    <property type="molecule type" value="Genomic_DNA"/>
</dbReference>
<name>I4YKY5_9HYPH</name>
<feature type="domain" description="NADH-Ubiquinone oxidoreductase (complex I) chain 5 N-terminal" evidence="13">
    <location>
        <begin position="119"/>
        <end position="166"/>
    </location>
</feature>
<dbReference type="Proteomes" id="UP000003947">
    <property type="component" value="Unassembled WGS sequence"/>
</dbReference>
<keyword evidence="5 10" id="KW-0812">Transmembrane</keyword>
<dbReference type="Pfam" id="PF13244">
    <property type="entry name" value="MbhD"/>
    <property type="match status" value="1"/>
</dbReference>
<evidence type="ECO:0000256" key="4">
    <source>
        <dbReference type="ARBA" id="ARBA00022475"/>
    </source>
</evidence>
<evidence type="ECO:0000256" key="5">
    <source>
        <dbReference type="ARBA" id="ARBA00022692"/>
    </source>
</evidence>
<dbReference type="PATRIC" id="fig|864069.3.peg.5749"/>
<dbReference type="PRINTS" id="PR01435">
    <property type="entry name" value="NPOXDRDTASE5"/>
</dbReference>
<dbReference type="NCBIfam" id="TIGR00940">
    <property type="entry name" value="2a6301s01"/>
    <property type="match status" value="1"/>
</dbReference>
<dbReference type="PRINTS" id="PR01434">
    <property type="entry name" value="NADHDHGNASE5"/>
</dbReference>
<evidence type="ECO:0000259" key="15">
    <source>
        <dbReference type="Pfam" id="PF13244"/>
    </source>
</evidence>
<feature type="transmembrane region" description="Helical" evidence="11">
    <location>
        <begin position="420"/>
        <end position="441"/>
    </location>
</feature>
<dbReference type="Pfam" id="PF00662">
    <property type="entry name" value="Proton_antipo_N"/>
    <property type="match status" value="1"/>
</dbReference>
<dbReference type="Pfam" id="PF00361">
    <property type="entry name" value="Proton_antipo_M"/>
    <property type="match status" value="1"/>
</dbReference>
<proteinExistence type="predicted"/>
<evidence type="ECO:0000256" key="1">
    <source>
        <dbReference type="ARBA" id="ARBA00004651"/>
    </source>
</evidence>
<evidence type="ECO:0000256" key="6">
    <source>
        <dbReference type="ARBA" id="ARBA00022781"/>
    </source>
</evidence>
<evidence type="ECO:0000256" key="8">
    <source>
        <dbReference type="ARBA" id="ARBA00023065"/>
    </source>
</evidence>
<keyword evidence="9 11" id="KW-0472">Membrane</keyword>
<feature type="transmembrane region" description="Helical" evidence="11">
    <location>
        <begin position="900"/>
        <end position="920"/>
    </location>
</feature>
<dbReference type="GO" id="GO:1902600">
    <property type="term" value="P:proton transmembrane transport"/>
    <property type="evidence" value="ECO:0007669"/>
    <property type="project" value="UniProtKB-KW"/>
</dbReference>
<evidence type="ECO:0000259" key="14">
    <source>
        <dbReference type="Pfam" id="PF04039"/>
    </source>
</evidence>
<evidence type="ECO:0000256" key="10">
    <source>
        <dbReference type="RuleBase" id="RU000320"/>
    </source>
</evidence>
<keyword evidence="3" id="KW-0050">Antiport</keyword>
<feature type="transmembrane region" description="Helical" evidence="11">
    <location>
        <begin position="298"/>
        <end position="320"/>
    </location>
</feature>
<feature type="domain" description="Na+/H+ antiporter MnhB subunit-related protein" evidence="14">
    <location>
        <begin position="875"/>
        <end position="997"/>
    </location>
</feature>
<dbReference type="STRING" id="864069.MicloDRAFT_00053420"/>
<evidence type="ECO:0000259" key="13">
    <source>
        <dbReference type="Pfam" id="PF00662"/>
    </source>
</evidence>
<dbReference type="Pfam" id="PF04039">
    <property type="entry name" value="MnhB"/>
    <property type="match status" value="1"/>
</dbReference>
<dbReference type="InterPro" id="IPR001750">
    <property type="entry name" value="ND/Mrp_TM"/>
</dbReference>
<keyword evidence="18" id="KW-1185">Reference proteome</keyword>
<feature type="transmembrane region" description="Helical" evidence="11">
    <location>
        <begin position="132"/>
        <end position="152"/>
    </location>
</feature>
<feature type="transmembrane region" description="Helical" evidence="11">
    <location>
        <begin position="713"/>
        <end position="731"/>
    </location>
</feature>
<dbReference type="eggNOG" id="COG2111">
    <property type="taxonomic scope" value="Bacteria"/>
</dbReference>
<feature type="transmembrane region" description="Helical" evidence="11">
    <location>
        <begin position="687"/>
        <end position="707"/>
    </location>
</feature>
<dbReference type="HOGENOM" id="CLU_007100_2_0_5"/>
<feature type="transmembrane region" description="Helical" evidence="11">
    <location>
        <begin position="871"/>
        <end position="894"/>
    </location>
</feature>
<dbReference type="InterPro" id="IPR046806">
    <property type="entry name" value="MrpA_C/MbhE"/>
</dbReference>
<keyword evidence="8" id="KW-0406">Ion transport</keyword>
<dbReference type="NCBIfam" id="NF009288">
    <property type="entry name" value="PRK12648.1"/>
    <property type="match status" value="1"/>
</dbReference>
<evidence type="ECO:0000256" key="7">
    <source>
        <dbReference type="ARBA" id="ARBA00022989"/>
    </source>
</evidence>
<gene>
    <name evidence="17" type="ORF">MicloDRAFT_00053420</name>
</gene>
<feature type="transmembrane region" description="Helical" evidence="11">
    <location>
        <begin position="658"/>
        <end position="680"/>
    </location>
</feature>
<organism evidence="17 18">
    <name type="scientific">Microvirga lotononidis</name>
    <dbReference type="NCBI Taxonomy" id="864069"/>
    <lineage>
        <taxon>Bacteria</taxon>
        <taxon>Pseudomonadati</taxon>
        <taxon>Pseudomonadota</taxon>
        <taxon>Alphaproteobacteria</taxon>
        <taxon>Hyphomicrobiales</taxon>
        <taxon>Methylobacteriaceae</taxon>
        <taxon>Microvirga</taxon>
    </lineage>
</organism>
<feature type="transmembrane region" description="Helical" evidence="11">
    <location>
        <begin position="941"/>
        <end position="961"/>
    </location>
</feature>
<feature type="transmembrane region" description="Helical" evidence="11">
    <location>
        <begin position="326"/>
        <end position="347"/>
    </location>
</feature>
<protein>
    <submittedName>
        <fullName evidence="17">Tmonovalent cation:proton antiporter</fullName>
    </submittedName>
</protein>
<feature type="transmembrane region" description="Helical" evidence="11">
    <location>
        <begin position="815"/>
        <end position="833"/>
    </location>
</feature>
<reference evidence="17 18" key="1">
    <citation type="submission" date="2012-02" db="EMBL/GenBank/DDBJ databases">
        <title>Improved High-Quality Draft sequence of Microvirga sp. WSM3557.</title>
        <authorList>
            <consortium name="US DOE Joint Genome Institute"/>
            <person name="Lucas S."/>
            <person name="Han J."/>
            <person name="Lapidus A."/>
            <person name="Cheng J.-F."/>
            <person name="Goodwin L."/>
            <person name="Pitluck S."/>
            <person name="Peters L."/>
            <person name="Zhang X."/>
            <person name="Detter J.C."/>
            <person name="Han C."/>
            <person name="Tapia R."/>
            <person name="Land M."/>
            <person name="Hauser L."/>
            <person name="Kyrpides N."/>
            <person name="Ivanova N."/>
            <person name="Pagani I."/>
            <person name="Brau L."/>
            <person name="Yates R."/>
            <person name="O'Hara G."/>
            <person name="Rui T."/>
            <person name="Howieson J."/>
            <person name="Reeve W."/>
            <person name="Woyke T."/>
        </authorList>
    </citation>
    <scope>NUCLEOTIDE SEQUENCE [LARGE SCALE GENOMIC DNA]</scope>
    <source>
        <strain evidence="17 18">WSM3557</strain>
    </source>
</reference>
<feature type="transmembrane region" description="Helical" evidence="11">
    <location>
        <begin position="759"/>
        <end position="777"/>
    </location>
</feature>
<feature type="transmembrane region" description="Helical" evidence="11">
    <location>
        <begin position="629"/>
        <end position="646"/>
    </location>
</feature>
<keyword evidence="7 11" id="KW-1133">Transmembrane helix</keyword>
<feature type="transmembrane region" description="Helical" evidence="11">
    <location>
        <begin position="56"/>
        <end position="76"/>
    </location>
</feature>
<dbReference type="AlphaFoldDB" id="I4YKY5"/>
<dbReference type="InterPro" id="IPR005663">
    <property type="entry name" value="MrpA/MnhA1/PhaAB"/>
</dbReference>
<feature type="domain" description="MrpA C-terminal/MbhD" evidence="15">
    <location>
        <begin position="673"/>
        <end position="736"/>
    </location>
</feature>
<feature type="domain" description="MrpA C-terminal/MbhE" evidence="16">
    <location>
        <begin position="753"/>
        <end position="850"/>
    </location>
</feature>
<sequence>MFRERRLHAFARPSLFLAKLLQPGRYVNHIGRYRAKVGVFAPLPTRKEIAQSMSSGLPLLAIVALPFIGSLVATFLRQDARNGAAFLAGAVALFGAILTAFQYPAVGRGGVLHAIIPWIPSLGLDFSLRMDGFTWLFSMLVTSIGFLVALYARYYMSPADPVPRFFAFLLAFMGAMLGIVLSGNLIQLVFFWELTSLFSFLLIGYWHHNASARDGARMALTVTATGGLCLLVGVLLLGHIAGSYDLDKVLASGDQVRASSLYLPTLILVLLGALTKSAQFPFHFWLPHAMAAPTPVSAYLHSATMVKAGVFLLTLLWPVLSGTEAWFYIVVTAGLSTLLLGAYSAIFQQDLKGLLAYSTISHLGLITLLLGLGSPLAAVAAIFHTMNHATFKASLFMAAGIIDHETGTRDIRRLSGLFRFMPITATLAMVAAAAMAGVPLLNGFLSKEMFFAEAAESHVDSLLDDSLPYFAMLASAFSVAYSLRFIHGVFFGPPPTDLPRIPHEPPHWMRFPIELLVLVCLLVGILPAMTIKPFLAAAVWAVLGPETPYYSLAVWHGFNEPLLMSVIALAGGLILYWLLQGYLAKGIEGPPLIRRLKGQRIFERVLVEVSWRWARSLERLFATQRLQPQLRLLVAFAVLAALWPLYRHGLEVGSRPDLAFDPAFLLLWVVGGLCAIGAAHQAKFHRLAALVLVGGAGLVTCITFVWFSAPDLAITQLLVEIVTTVLILLGLRWLPKRIETAGDDLSMGIRARVRRARDLMLAVAAGAGMSLVAYAMLTRPLPDTVSRYFVENAYAEGGGRNIVNVILVDFRGFDTFGEIVVLAVVAVTVFSLLRRFRPAPESVEAPEQQQVQDAYDIARPDRSVGDTLADYLTIPSIIMQWLFPVIGIVAIYLFLRGHDLPGGGFAAGVTMSIALILQYMAGGTRWLEARLRILPIRWMGFGLLCAAFTGLGALLFGYPFLTSHFQYLDLPVIGKVPAASALLFDLGVFAVVVGATVLILIALAHQSLRVPRAARPPVPTAPSGLTKENA</sequence>
<feature type="transmembrane region" description="Helical" evidence="11">
    <location>
        <begin position="83"/>
        <end position="103"/>
    </location>
</feature>